<protein>
    <recommendedName>
        <fullName evidence="4">Tail fiber protein</fullName>
    </recommendedName>
</protein>
<evidence type="ECO:0000313" key="3">
    <source>
        <dbReference type="Proteomes" id="UP001324634"/>
    </source>
</evidence>
<feature type="signal peptide" evidence="1">
    <location>
        <begin position="1"/>
        <end position="29"/>
    </location>
</feature>
<dbReference type="EMBL" id="CP139487">
    <property type="protein sequence ID" value="WPU66037.1"/>
    <property type="molecule type" value="Genomic_DNA"/>
</dbReference>
<proteinExistence type="predicted"/>
<dbReference type="SUPFAM" id="SSF88874">
    <property type="entry name" value="Receptor-binding domain of short tail fibre protein gp12"/>
    <property type="match status" value="1"/>
</dbReference>
<reference evidence="2 3" key="1">
    <citation type="submission" date="2023-11" db="EMBL/GenBank/DDBJ databases">
        <title>Peredibacter starrii A3.12.</title>
        <authorList>
            <person name="Mitchell R.J."/>
        </authorList>
    </citation>
    <scope>NUCLEOTIDE SEQUENCE [LARGE SCALE GENOMIC DNA]</scope>
    <source>
        <strain evidence="2 3">A3.12</strain>
    </source>
</reference>
<evidence type="ECO:0008006" key="4">
    <source>
        <dbReference type="Google" id="ProtNLM"/>
    </source>
</evidence>
<dbReference type="AlphaFoldDB" id="A0AAX4HS31"/>
<accession>A0AAX4HS31</accession>
<dbReference type="RefSeq" id="WP_321397727.1">
    <property type="nucleotide sequence ID" value="NZ_CP139487.1"/>
</dbReference>
<evidence type="ECO:0000256" key="1">
    <source>
        <dbReference type="SAM" id="SignalP"/>
    </source>
</evidence>
<keyword evidence="1" id="KW-0732">Signal</keyword>
<evidence type="ECO:0000313" key="2">
    <source>
        <dbReference type="EMBL" id="WPU66037.1"/>
    </source>
</evidence>
<dbReference type="KEGG" id="psti:SOO65_04695"/>
<name>A0AAX4HS31_9BACT</name>
<feature type="chain" id="PRO_5043388218" description="Tail fiber protein" evidence="1">
    <location>
        <begin position="30"/>
        <end position="1040"/>
    </location>
</feature>
<organism evidence="2 3">
    <name type="scientific">Peredibacter starrii</name>
    <dbReference type="NCBI Taxonomy" id="28202"/>
    <lineage>
        <taxon>Bacteria</taxon>
        <taxon>Pseudomonadati</taxon>
        <taxon>Bdellovibrionota</taxon>
        <taxon>Bacteriovoracia</taxon>
        <taxon>Bacteriovoracales</taxon>
        <taxon>Bacteriovoracaceae</taxon>
        <taxon>Peredibacter</taxon>
    </lineage>
</organism>
<keyword evidence="3" id="KW-1185">Reference proteome</keyword>
<gene>
    <name evidence="2" type="ORF">SOO65_04695</name>
</gene>
<sequence length="1040" mass="106222">MKLRNSHSKFLKTLCAAFAVINIFSYAYAESLSYSGRLVNTNGSPVVGPVNLKFDLASTADTSTILCTQQISNVALTNGVFHVKLDLNCGAQTLSQVLATIPSPDTAAIRVTNESASKAYSFQSLHAVPSAQIAHGLAKLNANNNEVLTWTGSQWEPKAIVGATGGTVTSIVAGSGLSGGTITNSGTIAISNSGVTDSHLAGGITRSKMANGTANYVLVNDASGVMGEVAQLPLTSGGTGSNTAAGARTNLGLGTAAVANIGDGPGNVMSASAVPNCLASEKLQMSVGPVYSWTCVQDNDSLDGTKLPLGGGTMSGAIAMGNNQITGLAAPALGTDAATKDYVDTKVGAAPGDNLGNHTATTNLSLGTNRIFVGDGAWNTPSISFTSSTNTGIAQNGGNMTFTSSGSLAMTLSGSSLNLNGSFSPYMRLGGGVFDSSNPAYSFGGDPDTGMFNLSTNILGFTTGGVEKMRILSTGEVAIGKSTAAGKVDVAGDIALDGKLRVKSDSANYVEFRAPASLGATTTYTFPATAGTSGYALTTNGSGILSWSPVATTASTIGGDLSGTIANAQLVANSVGTSEIADASVTYSKLSLTDGDIPQAKVANLVNDLAGKQPLIAAGTMAQYWRGDKTWQTLNTSVVPEGTNLYFLDSRVRTALMSGYAVGSAVPLDATDTLIEALGKLEAQIIANDAAFDSSGIWSKNSSNVYYTSGYVGVGTSTPISPLNVEKTYTVNSTDEEYGMYVKTAFQENSTNWKAGIRANTYPAHASGSLTKIIGMQSLIQGGVSGGTTTDASAVWSRVDTVTGQTITNAYGFYVENGAGTGSPINQFGLYVQALTKGSADNFAIYTSGGTKSYFGGNVGIGTTAPQAALDVNGGIKLGSMTTCGAAQEGSQRYNSTLKIMEFCNGTVWGAIGAPAIPTGAIMAFDLTSCPSGWSEYTVARGRFLRGIDNGAGQDPSGTRAPGSYQADAVQDHTHHVTGEGGGYNNVVAFQDTNPDSTYGSGGNPGSRGDVYIGVGPMRTGNTAVETRPRNVAVLYCRKN</sequence>
<dbReference type="Proteomes" id="UP001324634">
    <property type="component" value="Chromosome"/>
</dbReference>